<dbReference type="SMART" id="SM00129">
    <property type="entry name" value="KISc"/>
    <property type="match status" value="1"/>
</dbReference>
<dbReference type="SUPFAM" id="SSF49879">
    <property type="entry name" value="SMAD/FHA domain"/>
    <property type="match status" value="1"/>
</dbReference>
<keyword evidence="2 5" id="KW-0067">ATP-binding</keyword>
<proteinExistence type="inferred from homology"/>
<keyword evidence="10" id="KW-1185">Reference proteome</keyword>
<dbReference type="InterPro" id="IPR027417">
    <property type="entry name" value="P-loop_NTPase"/>
</dbReference>
<evidence type="ECO:0008006" key="11">
    <source>
        <dbReference type="Google" id="ProtNLM"/>
    </source>
</evidence>
<name>A0A1R2BD09_9CILI</name>
<keyword evidence="1 5" id="KW-0547">Nucleotide-binding</keyword>
<dbReference type="Gene3D" id="2.60.200.20">
    <property type="match status" value="1"/>
</dbReference>
<evidence type="ECO:0000256" key="3">
    <source>
        <dbReference type="ARBA" id="ARBA00023054"/>
    </source>
</evidence>
<dbReference type="Pfam" id="PF00225">
    <property type="entry name" value="Kinesin"/>
    <property type="match status" value="1"/>
</dbReference>
<dbReference type="InterPro" id="IPR036961">
    <property type="entry name" value="Kinesin_motor_dom_sf"/>
</dbReference>
<comment type="similarity">
    <text evidence="5">Belongs to the TRAFAC class myosin-kinesin ATPase superfamily. Kinesin family.</text>
</comment>
<dbReference type="PROSITE" id="PS50006">
    <property type="entry name" value="FHA_DOMAIN"/>
    <property type="match status" value="1"/>
</dbReference>
<evidence type="ECO:0000256" key="1">
    <source>
        <dbReference type="ARBA" id="ARBA00022741"/>
    </source>
</evidence>
<dbReference type="Proteomes" id="UP000187209">
    <property type="component" value="Unassembled WGS sequence"/>
</dbReference>
<feature type="region of interest" description="Disordered" evidence="6">
    <location>
        <begin position="577"/>
        <end position="606"/>
    </location>
</feature>
<feature type="binding site" evidence="5">
    <location>
        <begin position="101"/>
        <end position="108"/>
    </location>
    <ligand>
        <name>ATP</name>
        <dbReference type="ChEBI" id="CHEBI:30616"/>
    </ligand>
</feature>
<gene>
    <name evidence="9" type="ORF">SteCoe_26390</name>
</gene>
<evidence type="ECO:0000256" key="4">
    <source>
        <dbReference type="ARBA" id="ARBA00023175"/>
    </source>
</evidence>
<dbReference type="GO" id="GO:0008017">
    <property type="term" value="F:microtubule binding"/>
    <property type="evidence" value="ECO:0007669"/>
    <property type="project" value="InterPro"/>
</dbReference>
<dbReference type="OrthoDB" id="303838at2759"/>
<evidence type="ECO:0000259" key="7">
    <source>
        <dbReference type="PROSITE" id="PS50006"/>
    </source>
</evidence>
<dbReference type="EMBL" id="MPUH01000738">
    <property type="protein sequence ID" value="OMJ74646.1"/>
    <property type="molecule type" value="Genomic_DNA"/>
</dbReference>
<comment type="caution">
    <text evidence="9">The sequence shown here is derived from an EMBL/GenBank/DDBJ whole genome shotgun (WGS) entry which is preliminary data.</text>
</comment>
<sequence>MSVKVAVRVRPYNARENDMGAELCIKMVDKTTTIFDTKSGATRDFTFDYSFWSHDGFEEIDGYFTPIDDKYADQRKVYMALGEEVLNNAWEGYNCCLFAYGQTGSGKSYSMVGYGNNKGIIPISFKEIFQRTDSRQSETLSFEVLVSMLEIYNEKTQDLLVPVNQRVSGGLKIRESKEHGVFVEDLSKVQASSYEEIERLMELGNTHRSIGATNMNATSSRAHTIFTIEFKQITKEGNKKMEKVSVINLVDLAGSEKAGQTGATGDRLKEGCAINKSLVVLGSVIEALADKSMGKKGNIVVPYRDSALTRILSSALGGNSKTIMICALSPATVNYEETLSTLRYADRAKKIKNHAVVNETVEAKLTRENTELKNLLEELGGKDKIMELTEQVRELGGTEKLKELKEQILALEKLKQEGIDFNTYQKRQVAVENELMVDISGPHLKNITEDQQLTGKVCYNFDKVPLVAGRKNANPPCNLIFASSSVSTRHCIFDKNEDGKITLTACDEKSSLNLFVNGKRFEGPVILNHMDRILIGTSTMFLFKIPGEFSELKENEIDYEFVQDEKQKYDEEEFEKAMPKPLTRGSRSLSQVEPPLPHHHHHTGDTTAVPQPIETLVSPPPAQPESFLAPPTQEPIPPPVEQHYEEPLSKKKILHNKLAKLFPLINEANMLATDLSRNAKFSAKIINILPDDVKEEEDLEPERWEKELKVEVVSQDYGLIWYWDSDKFEDRLCMLRELIDEKNVPSPDEDPLWDPPEENLIGKGYYSLKPLGLLFDNPFDILIISAWGGDAGYLRMNIVPIDEDGQLLDEGPDTPDELINQLINFQVEINEARNLPQTHSNNVYCEFHFPGLGIRRTSIVPGYSEQPIFNWKEQFTNVLVDEALAKYMQTNKLAVCLYGTGMAMKVETPRRTLTRPKNETTEAKAPCAETKMEENAKKYKAENEMEIRDKKKNDPRGDTDKNRSANSAQGKRKDGGDSDKTAIIKKSPSDTSKFDTNKGEKKKDCIVF</sequence>
<reference evidence="9 10" key="1">
    <citation type="submission" date="2016-11" db="EMBL/GenBank/DDBJ databases">
        <title>The macronuclear genome of Stentor coeruleus: a giant cell with tiny introns.</title>
        <authorList>
            <person name="Slabodnick M."/>
            <person name="Ruby J.G."/>
            <person name="Reiff S.B."/>
            <person name="Swart E.C."/>
            <person name="Gosai S."/>
            <person name="Prabakaran S."/>
            <person name="Witkowska E."/>
            <person name="Larue G.E."/>
            <person name="Fisher S."/>
            <person name="Freeman R.M."/>
            <person name="Gunawardena J."/>
            <person name="Chu W."/>
            <person name="Stover N.A."/>
            <person name="Gregory B.D."/>
            <person name="Nowacki M."/>
            <person name="Derisi J."/>
            <person name="Roy S.W."/>
            <person name="Marshall W.F."/>
            <person name="Sood P."/>
        </authorList>
    </citation>
    <scope>NUCLEOTIDE SEQUENCE [LARGE SCALE GENOMIC DNA]</scope>
    <source>
        <strain evidence="9">WM001</strain>
    </source>
</reference>
<evidence type="ECO:0000313" key="9">
    <source>
        <dbReference type="EMBL" id="OMJ74646.1"/>
    </source>
</evidence>
<dbReference type="GO" id="GO:0007018">
    <property type="term" value="P:microtubule-based movement"/>
    <property type="evidence" value="ECO:0007669"/>
    <property type="project" value="InterPro"/>
</dbReference>
<feature type="domain" description="FHA" evidence="7">
    <location>
        <begin position="466"/>
        <end position="521"/>
    </location>
</feature>
<dbReference type="GO" id="GO:0003777">
    <property type="term" value="F:microtubule motor activity"/>
    <property type="evidence" value="ECO:0007669"/>
    <property type="project" value="InterPro"/>
</dbReference>
<dbReference type="InterPro" id="IPR019821">
    <property type="entry name" value="Kinesin_motor_CS"/>
</dbReference>
<dbReference type="SUPFAM" id="SSF52540">
    <property type="entry name" value="P-loop containing nucleoside triphosphate hydrolases"/>
    <property type="match status" value="1"/>
</dbReference>
<dbReference type="InterPro" id="IPR000253">
    <property type="entry name" value="FHA_dom"/>
</dbReference>
<keyword evidence="3" id="KW-0175">Coiled coil</keyword>
<dbReference type="AlphaFoldDB" id="A0A1R2BD09"/>
<dbReference type="InterPro" id="IPR008984">
    <property type="entry name" value="SMAD_FHA_dom_sf"/>
</dbReference>
<dbReference type="Gene3D" id="3.40.850.10">
    <property type="entry name" value="Kinesin motor domain"/>
    <property type="match status" value="1"/>
</dbReference>
<feature type="compositionally biased region" description="Basic and acidic residues" evidence="6">
    <location>
        <begin position="971"/>
        <end position="982"/>
    </location>
</feature>
<feature type="domain" description="Kinesin motor" evidence="8">
    <location>
        <begin position="2"/>
        <end position="351"/>
    </location>
</feature>
<feature type="compositionally biased region" description="Basic and acidic residues" evidence="6">
    <location>
        <begin position="930"/>
        <end position="963"/>
    </location>
</feature>
<dbReference type="PROSITE" id="PS50067">
    <property type="entry name" value="KINESIN_MOTOR_2"/>
    <property type="match status" value="1"/>
</dbReference>
<feature type="compositionally biased region" description="Basic and acidic residues" evidence="6">
    <location>
        <begin position="992"/>
        <end position="1008"/>
    </location>
</feature>
<evidence type="ECO:0000259" key="8">
    <source>
        <dbReference type="PROSITE" id="PS50067"/>
    </source>
</evidence>
<evidence type="ECO:0000256" key="2">
    <source>
        <dbReference type="ARBA" id="ARBA00022840"/>
    </source>
</evidence>
<organism evidence="9 10">
    <name type="scientific">Stentor coeruleus</name>
    <dbReference type="NCBI Taxonomy" id="5963"/>
    <lineage>
        <taxon>Eukaryota</taxon>
        <taxon>Sar</taxon>
        <taxon>Alveolata</taxon>
        <taxon>Ciliophora</taxon>
        <taxon>Postciliodesmatophora</taxon>
        <taxon>Heterotrichea</taxon>
        <taxon>Heterotrichida</taxon>
        <taxon>Stentoridae</taxon>
        <taxon>Stentor</taxon>
    </lineage>
</organism>
<evidence type="ECO:0000256" key="5">
    <source>
        <dbReference type="PROSITE-ProRule" id="PRU00283"/>
    </source>
</evidence>
<accession>A0A1R2BD09</accession>
<protein>
    <recommendedName>
        <fullName evidence="11">Kinesin motor domain-containing protein</fullName>
    </recommendedName>
</protein>
<dbReference type="FunFam" id="3.40.850.10:FF:000063">
    <property type="entry name" value="Kinesin-like protein"/>
    <property type="match status" value="1"/>
</dbReference>
<feature type="region of interest" description="Disordered" evidence="6">
    <location>
        <begin position="909"/>
        <end position="1008"/>
    </location>
</feature>
<dbReference type="Pfam" id="PF00498">
    <property type="entry name" value="FHA"/>
    <property type="match status" value="1"/>
</dbReference>
<dbReference type="InterPro" id="IPR001752">
    <property type="entry name" value="Kinesin_motor_dom"/>
</dbReference>
<dbReference type="PROSITE" id="PS00411">
    <property type="entry name" value="KINESIN_MOTOR_1"/>
    <property type="match status" value="1"/>
</dbReference>
<dbReference type="GO" id="GO:0005524">
    <property type="term" value="F:ATP binding"/>
    <property type="evidence" value="ECO:0007669"/>
    <property type="project" value="UniProtKB-UniRule"/>
</dbReference>
<evidence type="ECO:0000313" key="10">
    <source>
        <dbReference type="Proteomes" id="UP000187209"/>
    </source>
</evidence>
<evidence type="ECO:0000256" key="6">
    <source>
        <dbReference type="SAM" id="MobiDB-lite"/>
    </source>
</evidence>
<dbReference type="PANTHER" id="PTHR47117">
    <property type="entry name" value="STAR-RELATED LIPID TRANSFER PROTEIN 9"/>
    <property type="match status" value="1"/>
</dbReference>
<dbReference type="SMART" id="SM00240">
    <property type="entry name" value="FHA"/>
    <property type="match status" value="1"/>
</dbReference>
<dbReference type="PRINTS" id="PR00380">
    <property type="entry name" value="KINESINHEAVY"/>
</dbReference>
<keyword evidence="4 5" id="KW-0505">Motor protein</keyword>
<dbReference type="CDD" id="cd00030">
    <property type="entry name" value="C2"/>
    <property type="match status" value="1"/>
</dbReference>